<evidence type="ECO:0000313" key="4">
    <source>
        <dbReference type="Proteomes" id="UP001522662"/>
    </source>
</evidence>
<dbReference type="RefSeq" id="WP_245136163.1">
    <property type="nucleotide sequence ID" value="NZ_CP128477.1"/>
</dbReference>
<comment type="similarity">
    <text evidence="1">Belongs to the DinB family.</text>
</comment>
<geneLocation type="plasmid" evidence="3">
    <name>unnamed</name>
</geneLocation>
<keyword evidence="3" id="KW-0614">Plasmid</keyword>
<keyword evidence="2" id="KW-0479">Metal-binding</keyword>
<accession>A0ABT0CYT4</accession>
<reference evidence="3 4" key="1">
    <citation type="submission" date="2022-03" db="EMBL/GenBank/DDBJ databases">
        <title>Rhizobium SSM4.3 sp. nov., isolated from Sediment (Gouqi Island).</title>
        <authorList>
            <person name="Chen G."/>
        </authorList>
    </citation>
    <scope>NUCLEOTIDE SEQUENCE [LARGE SCALE GENOMIC DNA]</scope>
    <source>
        <strain evidence="3 4">SSM4.3</strain>
        <plasmid evidence="3">unnamed</plasmid>
    </source>
</reference>
<dbReference type="Pfam" id="PF05163">
    <property type="entry name" value="DinB"/>
    <property type="match status" value="1"/>
</dbReference>
<dbReference type="PANTHER" id="PTHR37302">
    <property type="entry name" value="SLR1116 PROTEIN"/>
    <property type="match status" value="1"/>
</dbReference>
<dbReference type="Gene3D" id="1.20.120.450">
    <property type="entry name" value="dinb family like domain"/>
    <property type="match status" value="1"/>
</dbReference>
<gene>
    <name evidence="3" type="ORF">MKJ03_08215</name>
</gene>
<proteinExistence type="inferred from homology"/>
<comment type="caution">
    <text evidence="3">The sequence shown here is derived from an EMBL/GenBank/DDBJ whole genome shotgun (WGS) entry which is preliminary data.</text>
</comment>
<dbReference type="Proteomes" id="UP001522662">
    <property type="component" value="Unassembled WGS sequence"/>
</dbReference>
<name>A0ABT0CYT4_9HYPH</name>
<evidence type="ECO:0000313" key="3">
    <source>
        <dbReference type="EMBL" id="MCJ8238310.1"/>
    </source>
</evidence>
<sequence>MTDPRRSFIKLAYNNRLANERLHEAVSMLQPGEFEAPRTGFFPSIQASLNHILVIDWFYVDALEGGRLGPKAWANEIPFPHPEGLREAQAAVDQRLLNFCLSLDIDALASEVQIHRGTRVQTERVDDVLNHLFQHQTHHRGQVHAMLSGTSVAPPQLDEFIVSDDAASRAAEMQHLSITEADLMLLDRSA</sequence>
<dbReference type="PANTHER" id="PTHR37302:SF3">
    <property type="entry name" value="DAMAGE-INDUCIBLE PROTEIN DINB"/>
    <property type="match status" value="1"/>
</dbReference>
<dbReference type="EMBL" id="JALAYX010000002">
    <property type="protein sequence ID" value="MCJ8238310.1"/>
    <property type="molecule type" value="Genomic_DNA"/>
</dbReference>
<evidence type="ECO:0000256" key="2">
    <source>
        <dbReference type="ARBA" id="ARBA00022723"/>
    </source>
</evidence>
<dbReference type="InterPro" id="IPR034660">
    <property type="entry name" value="DinB/YfiT-like"/>
</dbReference>
<organism evidence="3 4">
    <name type="scientific">Peteryoungia algae</name>
    <dbReference type="NCBI Taxonomy" id="2919917"/>
    <lineage>
        <taxon>Bacteria</taxon>
        <taxon>Pseudomonadati</taxon>
        <taxon>Pseudomonadota</taxon>
        <taxon>Alphaproteobacteria</taxon>
        <taxon>Hyphomicrobiales</taxon>
        <taxon>Rhizobiaceae</taxon>
        <taxon>Peteryoungia</taxon>
    </lineage>
</organism>
<keyword evidence="4" id="KW-1185">Reference proteome</keyword>
<dbReference type="InterPro" id="IPR007837">
    <property type="entry name" value="DinB"/>
</dbReference>
<protein>
    <submittedName>
        <fullName evidence="3">DinB family protein</fullName>
    </submittedName>
</protein>
<dbReference type="SUPFAM" id="SSF109854">
    <property type="entry name" value="DinB/YfiT-like putative metalloenzymes"/>
    <property type="match status" value="1"/>
</dbReference>
<evidence type="ECO:0000256" key="1">
    <source>
        <dbReference type="ARBA" id="ARBA00008635"/>
    </source>
</evidence>